<proteinExistence type="predicted"/>
<keyword evidence="1" id="KW-1133">Transmembrane helix</keyword>
<dbReference type="AlphaFoldDB" id="A0A8J8NJB8"/>
<evidence type="ECO:0000313" key="2">
    <source>
        <dbReference type="EMBL" id="TNV76567.1"/>
    </source>
</evidence>
<organism evidence="2 3">
    <name type="scientific">Halteria grandinella</name>
    <dbReference type="NCBI Taxonomy" id="5974"/>
    <lineage>
        <taxon>Eukaryota</taxon>
        <taxon>Sar</taxon>
        <taxon>Alveolata</taxon>
        <taxon>Ciliophora</taxon>
        <taxon>Intramacronucleata</taxon>
        <taxon>Spirotrichea</taxon>
        <taxon>Stichotrichia</taxon>
        <taxon>Sporadotrichida</taxon>
        <taxon>Halteriidae</taxon>
        <taxon>Halteria</taxon>
    </lineage>
</organism>
<gene>
    <name evidence="2" type="ORF">FGO68_gene8279</name>
</gene>
<comment type="caution">
    <text evidence="2">The sequence shown here is derived from an EMBL/GenBank/DDBJ whole genome shotgun (WGS) entry which is preliminary data.</text>
</comment>
<sequence>MRVFHHQNIANYLKKLVSEYQKIFWQRYYLMTLLFLKLLTAFRYPYYFIAVLSESVNSPLISKISIQRNSFLPQLSFLKASGLS</sequence>
<evidence type="ECO:0000313" key="3">
    <source>
        <dbReference type="Proteomes" id="UP000785679"/>
    </source>
</evidence>
<accession>A0A8J8NJB8</accession>
<name>A0A8J8NJB8_HALGN</name>
<protein>
    <submittedName>
        <fullName evidence="2">Uncharacterized protein</fullName>
    </submittedName>
</protein>
<feature type="transmembrane region" description="Helical" evidence="1">
    <location>
        <begin position="28"/>
        <end position="49"/>
    </location>
</feature>
<keyword evidence="1" id="KW-0472">Membrane</keyword>
<reference evidence="2" key="1">
    <citation type="submission" date="2019-06" db="EMBL/GenBank/DDBJ databases">
        <authorList>
            <person name="Zheng W."/>
        </authorList>
    </citation>
    <scope>NUCLEOTIDE SEQUENCE</scope>
    <source>
        <strain evidence="2">QDHG01</strain>
    </source>
</reference>
<keyword evidence="3" id="KW-1185">Reference proteome</keyword>
<dbReference type="EMBL" id="RRYP01013348">
    <property type="protein sequence ID" value="TNV76567.1"/>
    <property type="molecule type" value="Genomic_DNA"/>
</dbReference>
<evidence type="ECO:0000256" key="1">
    <source>
        <dbReference type="SAM" id="Phobius"/>
    </source>
</evidence>
<keyword evidence="1" id="KW-0812">Transmembrane</keyword>
<dbReference type="Proteomes" id="UP000785679">
    <property type="component" value="Unassembled WGS sequence"/>
</dbReference>